<feature type="domain" description="Protein kinase" evidence="7">
    <location>
        <begin position="9"/>
        <end position="260"/>
    </location>
</feature>
<keyword evidence="4" id="KW-0067">ATP-binding</keyword>
<dbReference type="PANTHER" id="PTHR43289:SF6">
    <property type="entry name" value="SERINE_THREONINE-PROTEIN KINASE NEKL-3"/>
    <property type="match status" value="1"/>
</dbReference>
<dbReference type="InterPro" id="IPR000719">
    <property type="entry name" value="Prot_kinase_dom"/>
</dbReference>
<dbReference type="OrthoDB" id="5519147at2"/>
<dbReference type="GO" id="GO:0005524">
    <property type="term" value="F:ATP binding"/>
    <property type="evidence" value="ECO:0007669"/>
    <property type="project" value="UniProtKB-KW"/>
</dbReference>
<feature type="compositionally biased region" description="Basic and acidic residues" evidence="5">
    <location>
        <begin position="473"/>
        <end position="483"/>
    </location>
</feature>
<evidence type="ECO:0000313" key="8">
    <source>
        <dbReference type="EMBL" id="AUX46217.1"/>
    </source>
</evidence>
<dbReference type="SMART" id="SM00220">
    <property type="entry name" value="S_TKc"/>
    <property type="match status" value="1"/>
</dbReference>
<keyword evidence="6" id="KW-0812">Transmembrane</keyword>
<feature type="compositionally biased region" description="Pro residues" evidence="5">
    <location>
        <begin position="516"/>
        <end position="531"/>
    </location>
</feature>
<evidence type="ECO:0000259" key="7">
    <source>
        <dbReference type="PROSITE" id="PS50011"/>
    </source>
</evidence>
<dbReference type="InterPro" id="IPR011009">
    <property type="entry name" value="Kinase-like_dom_sf"/>
</dbReference>
<dbReference type="Proteomes" id="UP000238348">
    <property type="component" value="Chromosome"/>
</dbReference>
<feature type="region of interest" description="Disordered" evidence="5">
    <location>
        <begin position="457"/>
        <end position="561"/>
    </location>
</feature>
<reference evidence="8 9" key="1">
    <citation type="submission" date="2015-09" db="EMBL/GenBank/DDBJ databases">
        <title>Sorangium comparison.</title>
        <authorList>
            <person name="Zaburannyi N."/>
            <person name="Bunk B."/>
            <person name="Overmann J."/>
            <person name="Mueller R."/>
        </authorList>
    </citation>
    <scope>NUCLEOTIDE SEQUENCE [LARGE SCALE GENOMIC DNA]</scope>
    <source>
        <strain evidence="8 9">So ce26</strain>
    </source>
</reference>
<evidence type="ECO:0000256" key="6">
    <source>
        <dbReference type="SAM" id="Phobius"/>
    </source>
</evidence>
<gene>
    <name evidence="8" type="ORF">SOCE26_077220</name>
</gene>
<evidence type="ECO:0000313" key="9">
    <source>
        <dbReference type="Proteomes" id="UP000238348"/>
    </source>
</evidence>
<feature type="region of interest" description="Disordered" evidence="5">
    <location>
        <begin position="278"/>
        <end position="313"/>
    </location>
</feature>
<feature type="region of interest" description="Disordered" evidence="5">
    <location>
        <begin position="329"/>
        <end position="412"/>
    </location>
</feature>
<dbReference type="Pfam" id="PF00069">
    <property type="entry name" value="Pkinase"/>
    <property type="match status" value="1"/>
</dbReference>
<feature type="compositionally biased region" description="Pro residues" evidence="5">
    <location>
        <begin position="336"/>
        <end position="347"/>
    </location>
</feature>
<evidence type="ECO:0000256" key="2">
    <source>
        <dbReference type="ARBA" id="ARBA00022741"/>
    </source>
</evidence>
<keyword evidence="6" id="KW-0472">Membrane</keyword>
<keyword evidence="6" id="KW-1133">Transmembrane helix</keyword>
<keyword evidence="3" id="KW-0418">Kinase</keyword>
<accession>A0A2L0F3W2</accession>
<sequence>MVDGAGLGYRIVERLEDRGHVDVYAAVDREGRGALLYVSEGVPAGFLERLGRLRAVSGRLEEVPAVLGGGLGDGFCWLAVARSEGSSLRVLLEEEPKRLAPPWVITQVAEVAEVLRVAHASGVFHGDLCPEAVVLLGDGSLQLAGLGVAQLFGLDAAGAARAAAYRAPEQLSAPAALDERTDVYALGLLLYELLGLRRPFAERAPEELVRCVLHNTPLPIETFVPLPPLVAAVVRRATERHPDARYRDMEELIAALHAALESWCRWRGERDPGEVLEVRRERPASPGKGPASLAARPALRGVGPPLRGARPALRGVRLGSLGARLRRVAPLSGPAPSGPPTSGPPTLPSGAEGSPPAVPLQAAGQRAPSPPGEIEPSRGVPLPATPEPEPAPAPAPAPPARTGGPTSPRRGPLRRALALAGVLVLAAAAVIVVWRQHAAQPAPRVPVVARLPRPGALVSRPAGAPPEPEAPLESERPPRREPARAVTRTGKLVRTTRAPVAAPPPEATSSPAAAPSSPPAAPSPPVTPAPPLTHDEPLPPCGADWYSCGHSWPGARSDTFR</sequence>
<feature type="compositionally biased region" description="Pro residues" evidence="5">
    <location>
        <begin position="383"/>
        <end position="399"/>
    </location>
</feature>
<dbReference type="RefSeq" id="WP_159397703.1">
    <property type="nucleotide sequence ID" value="NZ_CP012673.1"/>
</dbReference>
<dbReference type="Gene3D" id="1.10.510.10">
    <property type="entry name" value="Transferase(Phosphotransferase) domain 1"/>
    <property type="match status" value="1"/>
</dbReference>
<dbReference type="PANTHER" id="PTHR43289">
    <property type="entry name" value="MITOGEN-ACTIVATED PROTEIN KINASE KINASE KINASE 20-RELATED"/>
    <property type="match status" value="1"/>
</dbReference>
<evidence type="ECO:0000256" key="5">
    <source>
        <dbReference type="SAM" id="MobiDB-lite"/>
    </source>
</evidence>
<evidence type="ECO:0000256" key="3">
    <source>
        <dbReference type="ARBA" id="ARBA00022777"/>
    </source>
</evidence>
<feature type="compositionally biased region" description="Low complexity" evidence="5">
    <location>
        <begin position="400"/>
        <end position="412"/>
    </location>
</feature>
<evidence type="ECO:0000256" key="4">
    <source>
        <dbReference type="ARBA" id="ARBA00022840"/>
    </source>
</evidence>
<keyword evidence="2" id="KW-0547">Nucleotide-binding</keyword>
<protein>
    <recommendedName>
        <fullName evidence="7">Protein kinase domain-containing protein</fullName>
    </recommendedName>
</protein>
<organism evidence="8 9">
    <name type="scientific">Sorangium cellulosum</name>
    <name type="common">Polyangium cellulosum</name>
    <dbReference type="NCBI Taxonomy" id="56"/>
    <lineage>
        <taxon>Bacteria</taxon>
        <taxon>Pseudomonadati</taxon>
        <taxon>Myxococcota</taxon>
        <taxon>Polyangia</taxon>
        <taxon>Polyangiales</taxon>
        <taxon>Polyangiaceae</taxon>
        <taxon>Sorangium</taxon>
    </lineage>
</organism>
<dbReference type="GO" id="GO:0004674">
    <property type="term" value="F:protein serine/threonine kinase activity"/>
    <property type="evidence" value="ECO:0007669"/>
    <property type="project" value="TreeGrafter"/>
</dbReference>
<dbReference type="AlphaFoldDB" id="A0A2L0F3W2"/>
<dbReference type="EMBL" id="CP012673">
    <property type="protein sequence ID" value="AUX46217.1"/>
    <property type="molecule type" value="Genomic_DNA"/>
</dbReference>
<feature type="transmembrane region" description="Helical" evidence="6">
    <location>
        <begin position="416"/>
        <end position="434"/>
    </location>
</feature>
<name>A0A2L0F3W2_SORCE</name>
<proteinExistence type="predicted"/>
<dbReference type="SUPFAM" id="SSF56112">
    <property type="entry name" value="Protein kinase-like (PK-like)"/>
    <property type="match status" value="1"/>
</dbReference>
<dbReference type="PROSITE" id="PS50011">
    <property type="entry name" value="PROTEIN_KINASE_DOM"/>
    <property type="match status" value="1"/>
</dbReference>
<keyword evidence="1" id="KW-0808">Transferase</keyword>
<evidence type="ECO:0000256" key="1">
    <source>
        <dbReference type="ARBA" id="ARBA00022679"/>
    </source>
</evidence>